<dbReference type="Proteomes" id="UP000746747">
    <property type="component" value="Unassembled WGS sequence"/>
</dbReference>
<evidence type="ECO:0000313" key="1">
    <source>
        <dbReference type="EMBL" id="CAG9533412.1"/>
    </source>
</evidence>
<dbReference type="AlphaFoldDB" id="A0A8J2M202"/>
<sequence length="96" mass="10932">MPKCTDLHSWEQWASTSTFLQSLDAISCSKTFGTCDDFPQSLFHTEFERGIDMAFIIPMVFVAKCQDLLVFPPIAVPFNSGAFFDFIDLIELFDYS</sequence>
<proteinExistence type="predicted"/>
<gene>
    <name evidence="1" type="ORF">CJOHNSTONI_LOCUS3642</name>
</gene>
<keyword evidence="2" id="KW-1185">Reference proteome</keyword>
<dbReference type="EMBL" id="CAKAEH010001244">
    <property type="protein sequence ID" value="CAG9533412.1"/>
    <property type="molecule type" value="Genomic_DNA"/>
</dbReference>
<reference evidence="1" key="1">
    <citation type="submission" date="2021-09" db="EMBL/GenBank/DDBJ databases">
        <authorList>
            <consortium name="Pathogen Informatics"/>
        </authorList>
    </citation>
    <scope>NUCLEOTIDE SEQUENCE</scope>
</reference>
<comment type="caution">
    <text evidence="1">The sequence shown here is derived from an EMBL/GenBank/DDBJ whole genome shotgun (WGS) entry which is preliminary data.</text>
</comment>
<protein>
    <submittedName>
        <fullName evidence="1">Uncharacterized protein</fullName>
    </submittedName>
</protein>
<name>A0A8J2M202_9BILA</name>
<evidence type="ECO:0000313" key="2">
    <source>
        <dbReference type="Proteomes" id="UP000746747"/>
    </source>
</evidence>
<accession>A0A8J2M202</accession>
<organism evidence="1 2">
    <name type="scientific">Cercopithifilaria johnstoni</name>
    <dbReference type="NCBI Taxonomy" id="2874296"/>
    <lineage>
        <taxon>Eukaryota</taxon>
        <taxon>Metazoa</taxon>
        <taxon>Ecdysozoa</taxon>
        <taxon>Nematoda</taxon>
        <taxon>Chromadorea</taxon>
        <taxon>Rhabditida</taxon>
        <taxon>Spirurina</taxon>
        <taxon>Spiruromorpha</taxon>
        <taxon>Filarioidea</taxon>
        <taxon>Onchocercidae</taxon>
        <taxon>Cercopithifilaria</taxon>
    </lineage>
</organism>